<keyword evidence="7" id="KW-1133">Transmembrane helix</keyword>
<keyword evidence="2" id="KW-0812">Transmembrane</keyword>
<evidence type="ECO:0000256" key="4">
    <source>
        <dbReference type="ARBA" id="ARBA00022737"/>
    </source>
</evidence>
<dbReference type="AlphaFoldDB" id="A0A443QUS5"/>
<evidence type="ECO:0000313" key="11">
    <source>
        <dbReference type="Proteomes" id="UP000288716"/>
    </source>
</evidence>
<keyword evidence="11" id="KW-1185">Reference proteome</keyword>
<feature type="non-terminal residue" evidence="10">
    <location>
        <position position="145"/>
    </location>
</feature>
<dbReference type="GO" id="GO:0005524">
    <property type="term" value="F:ATP binding"/>
    <property type="evidence" value="ECO:0007669"/>
    <property type="project" value="UniProtKB-KW"/>
</dbReference>
<dbReference type="PROSITE" id="PS50011">
    <property type="entry name" value="PROTEIN_KINASE_DOM"/>
    <property type="match status" value="1"/>
</dbReference>
<dbReference type="InterPro" id="IPR011009">
    <property type="entry name" value="Kinase-like_dom_sf"/>
</dbReference>
<dbReference type="STRING" id="299467.A0A443QUS5"/>
<evidence type="ECO:0000256" key="1">
    <source>
        <dbReference type="ARBA" id="ARBA00004479"/>
    </source>
</evidence>
<keyword evidence="6" id="KW-0067">ATP-binding</keyword>
<dbReference type="GO" id="GO:0051897">
    <property type="term" value="P:positive regulation of phosphatidylinositol 3-kinase/protein kinase B signal transduction"/>
    <property type="evidence" value="ECO:0007669"/>
    <property type="project" value="TreeGrafter"/>
</dbReference>
<dbReference type="Proteomes" id="UP000288716">
    <property type="component" value="Unassembled WGS sequence"/>
</dbReference>
<keyword evidence="5" id="KW-0547">Nucleotide-binding</keyword>
<dbReference type="GO" id="GO:0005009">
    <property type="term" value="F:insulin receptor activity"/>
    <property type="evidence" value="ECO:0007669"/>
    <property type="project" value="TreeGrafter"/>
</dbReference>
<keyword evidence="4" id="KW-0677">Repeat</keyword>
<proteinExistence type="predicted"/>
<evidence type="ECO:0000256" key="7">
    <source>
        <dbReference type="ARBA" id="ARBA00022989"/>
    </source>
</evidence>
<organism evidence="10 11">
    <name type="scientific">Leptotrombidium deliense</name>
    <dbReference type="NCBI Taxonomy" id="299467"/>
    <lineage>
        <taxon>Eukaryota</taxon>
        <taxon>Metazoa</taxon>
        <taxon>Ecdysozoa</taxon>
        <taxon>Arthropoda</taxon>
        <taxon>Chelicerata</taxon>
        <taxon>Arachnida</taxon>
        <taxon>Acari</taxon>
        <taxon>Acariformes</taxon>
        <taxon>Trombidiformes</taxon>
        <taxon>Prostigmata</taxon>
        <taxon>Anystina</taxon>
        <taxon>Parasitengona</taxon>
        <taxon>Trombiculoidea</taxon>
        <taxon>Trombiculidae</taxon>
        <taxon>Leptotrombidium</taxon>
    </lineage>
</organism>
<dbReference type="GO" id="GO:0005899">
    <property type="term" value="C:insulin receptor complex"/>
    <property type="evidence" value="ECO:0007669"/>
    <property type="project" value="TreeGrafter"/>
</dbReference>
<dbReference type="OrthoDB" id="6417648at2759"/>
<accession>A0A443QUS5</accession>
<dbReference type="GO" id="GO:0043560">
    <property type="term" value="F:insulin receptor substrate binding"/>
    <property type="evidence" value="ECO:0007669"/>
    <property type="project" value="TreeGrafter"/>
</dbReference>
<dbReference type="GO" id="GO:0043410">
    <property type="term" value="P:positive regulation of MAPK cascade"/>
    <property type="evidence" value="ECO:0007669"/>
    <property type="project" value="TreeGrafter"/>
</dbReference>
<dbReference type="EMBL" id="NCKV01051800">
    <property type="protein sequence ID" value="RWS06762.1"/>
    <property type="molecule type" value="Genomic_DNA"/>
</dbReference>
<dbReference type="VEuPathDB" id="VectorBase:LDEU014172"/>
<dbReference type="PANTHER" id="PTHR24416:SF525">
    <property type="entry name" value="INSULIN-LIKE RECEPTOR"/>
    <property type="match status" value="1"/>
</dbReference>
<evidence type="ECO:0000256" key="2">
    <source>
        <dbReference type="ARBA" id="ARBA00022692"/>
    </source>
</evidence>
<dbReference type="InterPro" id="IPR008266">
    <property type="entry name" value="Tyr_kinase_AS"/>
</dbReference>
<dbReference type="InterPro" id="IPR001245">
    <property type="entry name" value="Ser-Thr/Tyr_kinase_cat_dom"/>
</dbReference>
<dbReference type="GO" id="GO:0042593">
    <property type="term" value="P:glucose homeostasis"/>
    <property type="evidence" value="ECO:0007669"/>
    <property type="project" value="TreeGrafter"/>
</dbReference>
<sequence length="145" mass="16160">MVFEGELVDHILGEQSVICAVKTVNDNASHRDKQNFLQEATVMKAFNCHHVVKLLGVVSIGHPVYVLMEIMSKGDLRSFLRSHRADEEGNEKIGYEPPTLKVILKMAAEIADGMAYLAARKFVHRDLAARNCMVSSDMTVKIGDF</sequence>
<protein>
    <submittedName>
        <fullName evidence="10">Insulin receptor-like protein</fullName>
    </submittedName>
</protein>
<evidence type="ECO:0000313" key="10">
    <source>
        <dbReference type="EMBL" id="RWS06762.1"/>
    </source>
</evidence>
<keyword evidence="8" id="KW-0472">Membrane</keyword>
<comment type="caution">
    <text evidence="10">The sequence shown here is derived from an EMBL/GenBank/DDBJ whole genome shotgun (WGS) entry which is preliminary data.</text>
</comment>
<dbReference type="SUPFAM" id="SSF56112">
    <property type="entry name" value="Protein kinase-like (PK-like)"/>
    <property type="match status" value="1"/>
</dbReference>
<dbReference type="GO" id="GO:0030424">
    <property type="term" value="C:axon"/>
    <property type="evidence" value="ECO:0007669"/>
    <property type="project" value="TreeGrafter"/>
</dbReference>
<dbReference type="Gene3D" id="1.10.510.10">
    <property type="entry name" value="Transferase(Phosphotransferase) domain 1"/>
    <property type="match status" value="1"/>
</dbReference>
<reference evidence="10 11" key="1">
    <citation type="journal article" date="2018" name="Gigascience">
        <title>Genomes of trombidid mites reveal novel predicted allergens and laterally-transferred genes associated with secondary metabolism.</title>
        <authorList>
            <person name="Dong X."/>
            <person name="Chaisiri K."/>
            <person name="Xia D."/>
            <person name="Armstrong S.D."/>
            <person name="Fang Y."/>
            <person name="Donnelly M.J."/>
            <person name="Kadowaki T."/>
            <person name="McGarry J.W."/>
            <person name="Darby A.C."/>
            <person name="Makepeace B.L."/>
        </authorList>
    </citation>
    <scope>NUCLEOTIDE SEQUENCE [LARGE SCALE GENOMIC DNA]</scope>
    <source>
        <strain evidence="10">UoL-UT</strain>
    </source>
</reference>
<dbReference type="InterPro" id="IPR000719">
    <property type="entry name" value="Prot_kinase_dom"/>
</dbReference>
<gene>
    <name evidence="10" type="ORF">B4U80_03570</name>
</gene>
<evidence type="ECO:0000256" key="8">
    <source>
        <dbReference type="ARBA" id="ARBA00023136"/>
    </source>
</evidence>
<keyword evidence="3" id="KW-0732">Signal</keyword>
<dbReference type="PANTHER" id="PTHR24416">
    <property type="entry name" value="TYROSINE-PROTEIN KINASE RECEPTOR"/>
    <property type="match status" value="1"/>
</dbReference>
<evidence type="ECO:0000256" key="5">
    <source>
        <dbReference type="ARBA" id="ARBA00022741"/>
    </source>
</evidence>
<evidence type="ECO:0000256" key="3">
    <source>
        <dbReference type="ARBA" id="ARBA00022729"/>
    </source>
</evidence>
<feature type="domain" description="Protein kinase" evidence="9">
    <location>
        <begin position="1"/>
        <end position="145"/>
    </location>
</feature>
<dbReference type="SMART" id="SM00219">
    <property type="entry name" value="TyrKc"/>
    <property type="match status" value="1"/>
</dbReference>
<dbReference type="PRINTS" id="PR00109">
    <property type="entry name" value="TYRKINASE"/>
</dbReference>
<dbReference type="InterPro" id="IPR050122">
    <property type="entry name" value="RTK"/>
</dbReference>
<dbReference type="InterPro" id="IPR020635">
    <property type="entry name" value="Tyr_kinase_cat_dom"/>
</dbReference>
<comment type="subcellular location">
    <subcellularLocation>
        <location evidence="1">Membrane</location>
        <topology evidence="1">Single-pass type I membrane protein</topology>
    </subcellularLocation>
</comment>
<dbReference type="PROSITE" id="PS00109">
    <property type="entry name" value="PROTEIN_KINASE_TYR"/>
    <property type="match status" value="1"/>
</dbReference>
<dbReference type="Gene3D" id="3.30.200.20">
    <property type="entry name" value="Phosphorylase Kinase, domain 1"/>
    <property type="match status" value="1"/>
</dbReference>
<keyword evidence="10" id="KW-0675">Receptor</keyword>
<dbReference type="Pfam" id="PF07714">
    <property type="entry name" value="PK_Tyr_Ser-Thr"/>
    <property type="match status" value="1"/>
</dbReference>
<evidence type="ECO:0000259" key="9">
    <source>
        <dbReference type="PROSITE" id="PS50011"/>
    </source>
</evidence>
<evidence type="ECO:0000256" key="6">
    <source>
        <dbReference type="ARBA" id="ARBA00022840"/>
    </source>
</evidence>
<name>A0A443QUS5_9ACAR</name>